<dbReference type="Pfam" id="PF05962">
    <property type="entry name" value="HutD"/>
    <property type="match status" value="1"/>
</dbReference>
<sequence>MSEAAAQFAPGTIFPLAQSSKKQWELGQVRQICAGELTTEGQLTAVVQDSASWNLSIRSIEKAGSFQGSGIAQALTLIAGDFLQLDVDGQIHGLEPLRPLKIETSNPVTTSQPAEELLVLHLTTQSGRVRGTVRIVELSKKRDQYLFDGQLGVLVQGNGILKLNGEEQKLEVRDTVIGGDTAEPTVSGRGFMAVVSLDLP</sequence>
<evidence type="ECO:0000313" key="1">
    <source>
        <dbReference type="EMBL" id="GGJ72171.1"/>
    </source>
</evidence>
<dbReference type="EMBL" id="BMKX01000011">
    <property type="protein sequence ID" value="GGJ72171.1"/>
    <property type="molecule type" value="Genomic_DNA"/>
</dbReference>
<gene>
    <name evidence="1" type="ORF">GCM10007173_33940</name>
</gene>
<dbReference type="InterPro" id="IPR014710">
    <property type="entry name" value="RmlC-like_jellyroll"/>
</dbReference>
<dbReference type="Gene3D" id="2.60.120.10">
    <property type="entry name" value="Jelly Rolls"/>
    <property type="match status" value="1"/>
</dbReference>
<keyword evidence="2" id="KW-1185">Reference proteome</keyword>
<dbReference type="SUPFAM" id="SSF51182">
    <property type="entry name" value="RmlC-like cupins"/>
    <property type="match status" value="1"/>
</dbReference>
<accession>A0ABQ2DT64</accession>
<dbReference type="Proteomes" id="UP000606115">
    <property type="component" value="Unassembled WGS sequence"/>
</dbReference>
<protein>
    <recommendedName>
        <fullName evidence="3">HutD family protein</fullName>
    </recommendedName>
</protein>
<evidence type="ECO:0000313" key="2">
    <source>
        <dbReference type="Proteomes" id="UP000606115"/>
    </source>
</evidence>
<dbReference type="InterPro" id="IPR011051">
    <property type="entry name" value="RmlC_Cupin_sf"/>
</dbReference>
<proteinExistence type="predicted"/>
<dbReference type="GeneID" id="303305726"/>
<comment type="caution">
    <text evidence="1">The sequence shown here is derived from an EMBL/GenBank/DDBJ whole genome shotgun (WGS) entry which is preliminary data.</text>
</comment>
<organism evidence="1 2">
    <name type="scientific">Glutamicibacter ardleyensis</name>
    <dbReference type="NCBI Taxonomy" id="225894"/>
    <lineage>
        <taxon>Bacteria</taxon>
        <taxon>Bacillati</taxon>
        <taxon>Actinomycetota</taxon>
        <taxon>Actinomycetes</taxon>
        <taxon>Micrococcales</taxon>
        <taxon>Micrococcaceae</taxon>
        <taxon>Glutamicibacter</taxon>
    </lineage>
</organism>
<name>A0ABQ2DT64_9MICC</name>
<evidence type="ECO:0008006" key="3">
    <source>
        <dbReference type="Google" id="ProtNLM"/>
    </source>
</evidence>
<dbReference type="InterPro" id="IPR010282">
    <property type="entry name" value="Uncharacterised_HutD/Ves"/>
</dbReference>
<reference evidence="2" key="1">
    <citation type="journal article" date="2019" name="Int. J. Syst. Evol. Microbiol.">
        <title>The Global Catalogue of Microorganisms (GCM) 10K type strain sequencing project: providing services to taxonomists for standard genome sequencing and annotation.</title>
        <authorList>
            <consortium name="The Broad Institute Genomics Platform"/>
            <consortium name="The Broad Institute Genome Sequencing Center for Infectious Disease"/>
            <person name="Wu L."/>
            <person name="Ma J."/>
        </authorList>
    </citation>
    <scope>NUCLEOTIDE SEQUENCE [LARGE SCALE GENOMIC DNA]</scope>
    <source>
        <strain evidence="2">CGMCC 1.3685</strain>
    </source>
</reference>
<dbReference type="RefSeq" id="WP_096254088.1">
    <property type="nucleotide sequence ID" value="NZ_BMKX01000011.1"/>
</dbReference>